<dbReference type="AlphaFoldDB" id="A0A1G2FD22"/>
<evidence type="ECO:0000313" key="3">
    <source>
        <dbReference type="Proteomes" id="UP000176974"/>
    </source>
</evidence>
<keyword evidence="1" id="KW-0812">Transmembrane</keyword>
<dbReference type="Proteomes" id="UP000176974">
    <property type="component" value="Unassembled WGS sequence"/>
</dbReference>
<proteinExistence type="predicted"/>
<sequence>MKTKDTLYIKILVWAYGKQEDGFSWEDLKKEFQLSSTQEKWVVKVFRSNMPTSENLFDILSYSEKDNTHFYVITSKGTSAAIEYLNLQEAKRSAERAERIALWAIGIGIFVGVAQIIIGLFQLIYR</sequence>
<comment type="caution">
    <text evidence="2">The sequence shown here is derived from an EMBL/GenBank/DDBJ whole genome shotgun (WGS) entry which is preliminary data.</text>
</comment>
<gene>
    <name evidence="2" type="ORF">A2815_00575</name>
</gene>
<organism evidence="2 3">
    <name type="scientific">Candidatus Portnoybacteria bacterium RIFCSPHIGHO2_01_FULL_40_12b</name>
    <dbReference type="NCBI Taxonomy" id="1801994"/>
    <lineage>
        <taxon>Bacteria</taxon>
        <taxon>Candidatus Portnoyibacteriota</taxon>
    </lineage>
</organism>
<keyword evidence="1" id="KW-1133">Transmembrane helix</keyword>
<feature type="transmembrane region" description="Helical" evidence="1">
    <location>
        <begin position="100"/>
        <end position="125"/>
    </location>
</feature>
<name>A0A1G2FD22_9BACT</name>
<evidence type="ECO:0000313" key="2">
    <source>
        <dbReference type="EMBL" id="OGZ35488.1"/>
    </source>
</evidence>
<protein>
    <submittedName>
        <fullName evidence="2">Uncharacterized protein</fullName>
    </submittedName>
</protein>
<accession>A0A1G2FD22</accession>
<reference evidence="2 3" key="1">
    <citation type="journal article" date="2016" name="Nat. Commun.">
        <title>Thousands of microbial genomes shed light on interconnected biogeochemical processes in an aquifer system.</title>
        <authorList>
            <person name="Anantharaman K."/>
            <person name="Brown C.T."/>
            <person name="Hug L.A."/>
            <person name="Sharon I."/>
            <person name="Castelle C.J."/>
            <person name="Probst A.J."/>
            <person name="Thomas B.C."/>
            <person name="Singh A."/>
            <person name="Wilkins M.J."/>
            <person name="Karaoz U."/>
            <person name="Brodie E.L."/>
            <person name="Williams K.H."/>
            <person name="Hubbard S.S."/>
            <person name="Banfield J.F."/>
        </authorList>
    </citation>
    <scope>NUCLEOTIDE SEQUENCE [LARGE SCALE GENOMIC DNA]</scope>
</reference>
<keyword evidence="1" id="KW-0472">Membrane</keyword>
<evidence type="ECO:0000256" key="1">
    <source>
        <dbReference type="SAM" id="Phobius"/>
    </source>
</evidence>
<dbReference type="EMBL" id="MHMY01000010">
    <property type="protein sequence ID" value="OGZ35488.1"/>
    <property type="molecule type" value="Genomic_DNA"/>
</dbReference>